<proteinExistence type="predicted"/>
<dbReference type="PANTHER" id="PTHR43861">
    <property type="entry name" value="TRANS-ACONITATE 2-METHYLTRANSFERASE-RELATED"/>
    <property type="match status" value="1"/>
</dbReference>
<sequence>MTNPDDPKEIISSGYNALSYLYRKDEDATGHYKQWIDLLRSLLEPPAKILDLGCGCGVPVARDLAETGFSVTGVDISEVQVARAKQLVTNARFVHGDFTSSKVADELEAFAPPGAKATFAAVVCLYAIIHVPVDEQRGVLHQISTWLEDGGYALVLTGISPLEEEQRGWLGSDHSVRMQWSHAGVEEFRVWIRETGFEVLRDEHQPDPLGEGESEGHQFFLLQKRRALP</sequence>
<evidence type="ECO:0000313" key="2">
    <source>
        <dbReference type="Proteomes" id="UP001556367"/>
    </source>
</evidence>
<dbReference type="Gene3D" id="3.40.50.150">
    <property type="entry name" value="Vaccinia Virus protein VP39"/>
    <property type="match status" value="1"/>
</dbReference>
<gene>
    <name evidence="1" type="ORF">HGRIS_005398</name>
</gene>
<dbReference type="SUPFAM" id="SSF53335">
    <property type="entry name" value="S-adenosyl-L-methionine-dependent methyltransferases"/>
    <property type="match status" value="1"/>
</dbReference>
<dbReference type="InterPro" id="IPR029063">
    <property type="entry name" value="SAM-dependent_MTases_sf"/>
</dbReference>
<dbReference type="Proteomes" id="UP001556367">
    <property type="component" value="Unassembled WGS sequence"/>
</dbReference>
<evidence type="ECO:0008006" key="3">
    <source>
        <dbReference type="Google" id="ProtNLM"/>
    </source>
</evidence>
<name>A0ABR3JFM6_9AGAR</name>
<accession>A0ABR3JFM6</accession>
<protein>
    <recommendedName>
        <fullName evidence="3">Methyltransferase domain-containing protein</fullName>
    </recommendedName>
</protein>
<dbReference type="Pfam" id="PF13489">
    <property type="entry name" value="Methyltransf_23"/>
    <property type="match status" value="1"/>
</dbReference>
<comment type="caution">
    <text evidence="1">The sequence shown here is derived from an EMBL/GenBank/DDBJ whole genome shotgun (WGS) entry which is preliminary data.</text>
</comment>
<dbReference type="PANTHER" id="PTHR43861:SF1">
    <property type="entry name" value="TRANS-ACONITATE 2-METHYLTRANSFERASE"/>
    <property type="match status" value="1"/>
</dbReference>
<reference evidence="2" key="1">
    <citation type="submission" date="2024-06" db="EMBL/GenBank/DDBJ databases">
        <title>Multi-omics analyses provide insights into the biosynthesis of the anticancer antibiotic pleurotin in Hohenbuehelia grisea.</title>
        <authorList>
            <person name="Weaver J.A."/>
            <person name="Alberti F."/>
        </authorList>
    </citation>
    <scope>NUCLEOTIDE SEQUENCE [LARGE SCALE GENOMIC DNA]</scope>
    <source>
        <strain evidence="2">T-177</strain>
    </source>
</reference>
<dbReference type="CDD" id="cd02440">
    <property type="entry name" value="AdoMet_MTases"/>
    <property type="match status" value="1"/>
</dbReference>
<evidence type="ECO:0000313" key="1">
    <source>
        <dbReference type="EMBL" id="KAL0954270.1"/>
    </source>
</evidence>
<dbReference type="EMBL" id="JASNQZ010000008">
    <property type="protein sequence ID" value="KAL0954270.1"/>
    <property type="molecule type" value="Genomic_DNA"/>
</dbReference>
<keyword evidence="2" id="KW-1185">Reference proteome</keyword>
<organism evidence="1 2">
    <name type="scientific">Hohenbuehelia grisea</name>
    <dbReference type="NCBI Taxonomy" id="104357"/>
    <lineage>
        <taxon>Eukaryota</taxon>
        <taxon>Fungi</taxon>
        <taxon>Dikarya</taxon>
        <taxon>Basidiomycota</taxon>
        <taxon>Agaricomycotina</taxon>
        <taxon>Agaricomycetes</taxon>
        <taxon>Agaricomycetidae</taxon>
        <taxon>Agaricales</taxon>
        <taxon>Pleurotineae</taxon>
        <taxon>Pleurotaceae</taxon>
        <taxon>Hohenbuehelia</taxon>
    </lineage>
</organism>